<dbReference type="Proteomes" id="UP000075230">
    <property type="component" value="Unassembled WGS sequence"/>
</dbReference>
<proteinExistence type="predicted"/>
<reference evidence="1 2" key="1">
    <citation type="journal article" date="2016" name="DNA Res.">
        <title>Genome sequence of Aspergillus luchuensis NBRC 4314.</title>
        <authorList>
            <person name="Yamada O."/>
            <person name="Machida M."/>
            <person name="Hosoyama A."/>
            <person name="Goto M."/>
            <person name="Takahashi T."/>
            <person name="Futagami T."/>
            <person name="Yamagata Y."/>
            <person name="Takeuchi M."/>
            <person name="Kobayashi T."/>
            <person name="Koike H."/>
            <person name="Abe K."/>
            <person name="Asai K."/>
            <person name="Arita M."/>
            <person name="Fujita N."/>
            <person name="Fukuda K."/>
            <person name="Higa K."/>
            <person name="Horikawa H."/>
            <person name="Ishikawa T."/>
            <person name="Jinno K."/>
            <person name="Kato Y."/>
            <person name="Kirimura K."/>
            <person name="Mizutani O."/>
            <person name="Nakasone K."/>
            <person name="Sano M."/>
            <person name="Shiraishi Y."/>
            <person name="Tsukahara M."/>
            <person name="Gomi K."/>
        </authorList>
    </citation>
    <scope>NUCLEOTIDE SEQUENCE [LARGE SCALE GENOMIC DNA]</scope>
    <source>
        <strain evidence="1 2">RIB 2604</strain>
    </source>
</reference>
<gene>
    <name evidence="1" type="ORF">RIB2604_01900660</name>
</gene>
<comment type="caution">
    <text evidence="1">The sequence shown here is derived from an EMBL/GenBank/DDBJ whole genome shotgun (WGS) entry which is preliminary data.</text>
</comment>
<protein>
    <submittedName>
        <fullName evidence="1">MFS transporter</fullName>
    </submittedName>
</protein>
<reference evidence="2" key="2">
    <citation type="submission" date="2016-02" db="EMBL/GenBank/DDBJ databases">
        <title>Genome sequencing of Aspergillus luchuensis NBRC 4314.</title>
        <authorList>
            <person name="Yamada O."/>
        </authorList>
    </citation>
    <scope>NUCLEOTIDE SEQUENCE [LARGE SCALE GENOMIC DNA]</scope>
    <source>
        <strain evidence="2">RIB 2604</strain>
    </source>
</reference>
<organism evidence="1 2">
    <name type="scientific">Aspergillus kawachii</name>
    <name type="common">White koji mold</name>
    <name type="synonym">Aspergillus awamori var. kawachi</name>
    <dbReference type="NCBI Taxonomy" id="1069201"/>
    <lineage>
        <taxon>Eukaryota</taxon>
        <taxon>Fungi</taxon>
        <taxon>Dikarya</taxon>
        <taxon>Ascomycota</taxon>
        <taxon>Pezizomycotina</taxon>
        <taxon>Eurotiomycetes</taxon>
        <taxon>Eurotiomycetidae</taxon>
        <taxon>Eurotiales</taxon>
        <taxon>Aspergillaceae</taxon>
        <taxon>Aspergillus</taxon>
        <taxon>Aspergillus subgen. Circumdati</taxon>
    </lineage>
</organism>
<name>A0A146FFX0_ASPKA</name>
<sequence length="81" mass="8681">MGSVVESGTCKGLEPSVAELRSYEQSKDSRGPREIVVLVCRDELEDAFGSSSPSVEHRDVRGLGSGARQANYGLRISLAAR</sequence>
<dbReference type="EMBL" id="BCWF01000019">
    <property type="protein sequence ID" value="GAT25114.1"/>
    <property type="molecule type" value="Genomic_DNA"/>
</dbReference>
<evidence type="ECO:0000313" key="2">
    <source>
        <dbReference type="Proteomes" id="UP000075230"/>
    </source>
</evidence>
<dbReference type="AlphaFoldDB" id="A0A146FFX0"/>
<evidence type="ECO:0000313" key="1">
    <source>
        <dbReference type="EMBL" id="GAT25114.1"/>
    </source>
</evidence>
<accession>A0A146FFX0</accession>